<accession>A0ABN7X1U0</accession>
<dbReference type="Proteomes" id="UP000789901">
    <property type="component" value="Unassembled WGS sequence"/>
</dbReference>
<feature type="non-terminal residue" evidence="1">
    <location>
        <position position="1"/>
    </location>
</feature>
<keyword evidence="2" id="KW-1185">Reference proteome</keyword>
<dbReference type="EMBL" id="CAJVQB010081392">
    <property type="protein sequence ID" value="CAG8845912.1"/>
    <property type="molecule type" value="Genomic_DNA"/>
</dbReference>
<comment type="caution">
    <text evidence="1">The sequence shown here is derived from an EMBL/GenBank/DDBJ whole genome shotgun (WGS) entry which is preliminary data.</text>
</comment>
<reference evidence="1 2" key="1">
    <citation type="submission" date="2021-06" db="EMBL/GenBank/DDBJ databases">
        <authorList>
            <person name="Kallberg Y."/>
            <person name="Tangrot J."/>
            <person name="Rosling A."/>
        </authorList>
    </citation>
    <scope>NUCLEOTIDE SEQUENCE [LARGE SCALE GENOMIC DNA]</scope>
    <source>
        <strain evidence="1 2">120-4 pot B 10/14</strain>
    </source>
</reference>
<proteinExistence type="predicted"/>
<gene>
    <name evidence="1" type="ORF">GMARGA_LOCUS37900</name>
</gene>
<sequence length="117" mass="13596">VDDDHINDSDLNQTNNNSWVPKNKILNFSTKIHKNNLLIKVARTNILKEQPQNAKIKYEAPTIDKRIWKLMSLQAKKTDKLLLKITYQSLATFCPLDNTFRAIYYTKANIYTEALQA</sequence>
<protein>
    <submittedName>
        <fullName evidence="1">34864_t:CDS:1</fullName>
    </submittedName>
</protein>
<organism evidence="1 2">
    <name type="scientific">Gigaspora margarita</name>
    <dbReference type="NCBI Taxonomy" id="4874"/>
    <lineage>
        <taxon>Eukaryota</taxon>
        <taxon>Fungi</taxon>
        <taxon>Fungi incertae sedis</taxon>
        <taxon>Mucoromycota</taxon>
        <taxon>Glomeromycotina</taxon>
        <taxon>Glomeromycetes</taxon>
        <taxon>Diversisporales</taxon>
        <taxon>Gigasporaceae</taxon>
        <taxon>Gigaspora</taxon>
    </lineage>
</organism>
<name>A0ABN7X1U0_GIGMA</name>
<evidence type="ECO:0000313" key="2">
    <source>
        <dbReference type="Proteomes" id="UP000789901"/>
    </source>
</evidence>
<evidence type="ECO:0000313" key="1">
    <source>
        <dbReference type="EMBL" id="CAG8845912.1"/>
    </source>
</evidence>